<accession>A0AAN6GI55</accession>
<evidence type="ECO:0000313" key="3">
    <source>
        <dbReference type="Proteomes" id="UP001176517"/>
    </source>
</evidence>
<name>A0AAN6GI55_9BASI</name>
<dbReference type="Proteomes" id="UP001176517">
    <property type="component" value="Unassembled WGS sequence"/>
</dbReference>
<evidence type="ECO:0000313" key="2">
    <source>
        <dbReference type="EMBL" id="KAK0542267.1"/>
    </source>
</evidence>
<feature type="compositionally biased region" description="Acidic residues" evidence="1">
    <location>
        <begin position="543"/>
        <end position="578"/>
    </location>
</feature>
<dbReference type="EMBL" id="JAPDMZ010000572">
    <property type="protein sequence ID" value="KAK0542267.1"/>
    <property type="molecule type" value="Genomic_DNA"/>
</dbReference>
<keyword evidence="3" id="KW-1185">Reference proteome</keyword>
<comment type="caution">
    <text evidence="2">The sequence shown here is derived from an EMBL/GenBank/DDBJ whole genome shotgun (WGS) entry which is preliminary data.</text>
</comment>
<feature type="region of interest" description="Disordered" evidence="1">
    <location>
        <begin position="540"/>
        <end position="592"/>
    </location>
</feature>
<protein>
    <submittedName>
        <fullName evidence="2">Uncharacterized protein</fullName>
    </submittedName>
</protein>
<sequence length="592" mass="69035">MKYAVLRNSQTVTFVPEVYPNRRLQVVLKLCPNPMAVLLNFDLDQVGVAYDGTEVWMLPRTARAIVTSYTVFTMDLIHGSFLSSRKATQDQRVFKYAKRGYGLRFLPSYVETLPRATGFARIGGEMYGKDSVINSFLKKSSLSNNLLHATLLEERHRIAWWLAWRRGVEFGPDTDPISMKELDSRRAVSAELAERSSLSGWQHFVRHVALWEYSQKGYFPLELNSDSFCAADYGDDPQSYQDGPDFSWDSDFTLDRLRGNVDESNERDSERFHNSLVAFEVLPFRPWRMDEKTYENLKTAAFVHLPRNFRTHVEPKLSSTPSRFADVTLPGAPRHKRLPQNDWMTAEQLAMMRTDEEFVLSYWIQDGTKDGRLTPHWQLVNREADEIHEIIHAFRRANRDLQVTVSIRNKQARRFVSRRLVRPTDRSEREAFKEWASERVQAHAGFYGDTEEWAMLDANRRTVFGRFDFTKRLACELEGFLIYVDEDDEEDDGSFRTEPKTAKEWLARSRNRSTPEWVRWYKCRLPPVHLLEEIRSLAKLKGDDDDEEMEETDEGEDEDEDSDMDDEEDDVDDHDLDDGNVYLYIPEPHGGN</sequence>
<organism evidence="2 3">
    <name type="scientific">Tilletia horrida</name>
    <dbReference type="NCBI Taxonomy" id="155126"/>
    <lineage>
        <taxon>Eukaryota</taxon>
        <taxon>Fungi</taxon>
        <taxon>Dikarya</taxon>
        <taxon>Basidiomycota</taxon>
        <taxon>Ustilaginomycotina</taxon>
        <taxon>Exobasidiomycetes</taxon>
        <taxon>Tilletiales</taxon>
        <taxon>Tilletiaceae</taxon>
        <taxon>Tilletia</taxon>
    </lineage>
</organism>
<reference evidence="2" key="1">
    <citation type="journal article" date="2023" name="PhytoFront">
        <title>Draft Genome Resources of Seven Strains of Tilletia horrida, Causal Agent of Kernel Smut of Rice.</title>
        <authorList>
            <person name="Khanal S."/>
            <person name="Antony Babu S."/>
            <person name="Zhou X.G."/>
        </authorList>
    </citation>
    <scope>NUCLEOTIDE SEQUENCE</scope>
    <source>
        <strain evidence="2">TX6</strain>
    </source>
</reference>
<evidence type="ECO:0000256" key="1">
    <source>
        <dbReference type="SAM" id="MobiDB-lite"/>
    </source>
</evidence>
<dbReference type="AlphaFoldDB" id="A0AAN6GI55"/>
<gene>
    <name evidence="2" type="ORF">OC846_006786</name>
</gene>
<proteinExistence type="predicted"/>